<comment type="caution">
    <text evidence="2">The sequence shown here is derived from an EMBL/GenBank/DDBJ whole genome shotgun (WGS) entry which is preliminary data.</text>
</comment>
<sequence>MVIENSVKKSCLLLLMICTVLALFAPNVQAANSYTYEKKETKDKKIVLHVISTAPSNIQFKLLNHNSTLAESGYYGINGGYFTFGKKDETLHIAVMNDKTVTGKGQWVPNSGGYNGISTGKKGGGTIVWDGKTDTLSLQDVHGMGAIKVSDRNNYWAQGGVSMSLNNDKGWKQIAIDEGIAGMTQKKERTAMLFESGSKGSKIKLIVTNDQITASAFRDAIKEKYGSGAKAIFLDGSYSSQLNCKEETIEGKEKRELQQIIVLKNKK</sequence>
<dbReference type="Proteomes" id="UP000552038">
    <property type="component" value="Unassembled WGS sequence"/>
</dbReference>
<evidence type="ECO:0000313" key="2">
    <source>
        <dbReference type="EMBL" id="NOJ72469.1"/>
    </source>
</evidence>
<evidence type="ECO:0008006" key="4">
    <source>
        <dbReference type="Google" id="ProtNLM"/>
    </source>
</evidence>
<feature type="signal peptide" evidence="1">
    <location>
        <begin position="1"/>
        <end position="30"/>
    </location>
</feature>
<organism evidence="2 3">
    <name type="scientific">Paenibacillus alvei</name>
    <name type="common">Bacillus alvei</name>
    <dbReference type="NCBI Taxonomy" id="44250"/>
    <lineage>
        <taxon>Bacteria</taxon>
        <taxon>Bacillati</taxon>
        <taxon>Bacillota</taxon>
        <taxon>Bacilli</taxon>
        <taxon>Bacillales</taxon>
        <taxon>Paenibacillaceae</taxon>
        <taxon>Paenibacillus</taxon>
    </lineage>
</organism>
<feature type="chain" id="PRO_5043033748" description="Phosphodiester glycosidase domain-containing protein" evidence="1">
    <location>
        <begin position="31"/>
        <end position="267"/>
    </location>
</feature>
<dbReference type="AlphaFoldDB" id="A0AAP6ZYP7"/>
<name>A0AAP6ZYP7_PAEAL</name>
<protein>
    <recommendedName>
        <fullName evidence="4">Phosphodiester glycosidase domain-containing protein</fullName>
    </recommendedName>
</protein>
<evidence type="ECO:0000256" key="1">
    <source>
        <dbReference type="SAM" id="SignalP"/>
    </source>
</evidence>
<dbReference type="RefSeq" id="WP_171418010.1">
    <property type="nucleotide sequence ID" value="NZ_JABFOR010000025.1"/>
</dbReference>
<proteinExistence type="predicted"/>
<reference evidence="2 3" key="1">
    <citation type="submission" date="2020-05" db="EMBL/GenBank/DDBJ databases">
        <title>Whole genome sequencing and identification of novel metabolites from Paenibacillus alvei strain JR949.</title>
        <authorList>
            <person name="Rajendhran J."/>
            <person name="Sree Pranav P."/>
            <person name="Mahalakshmi B."/>
            <person name="Karthikeyan R."/>
        </authorList>
    </citation>
    <scope>NUCLEOTIDE SEQUENCE [LARGE SCALE GENOMIC DNA]</scope>
    <source>
        <strain evidence="2 3">JR949</strain>
    </source>
</reference>
<keyword evidence="1" id="KW-0732">Signal</keyword>
<evidence type="ECO:0000313" key="3">
    <source>
        <dbReference type="Proteomes" id="UP000552038"/>
    </source>
</evidence>
<gene>
    <name evidence="2" type="ORF">HMI46_18130</name>
</gene>
<dbReference type="EMBL" id="JABFOR010000025">
    <property type="protein sequence ID" value="NOJ72469.1"/>
    <property type="molecule type" value="Genomic_DNA"/>
</dbReference>
<accession>A0AAP6ZYP7</accession>